<evidence type="ECO:0000313" key="4">
    <source>
        <dbReference type="Proteomes" id="UP000236333"/>
    </source>
</evidence>
<dbReference type="AlphaFoldDB" id="A0A2J8A6A3"/>
<protein>
    <recommendedName>
        <fullName evidence="2">FAS1 domain-containing protein</fullName>
    </recommendedName>
</protein>
<keyword evidence="4" id="KW-1185">Reference proteome</keyword>
<organism evidence="3 4">
    <name type="scientific">Tetrabaena socialis</name>
    <dbReference type="NCBI Taxonomy" id="47790"/>
    <lineage>
        <taxon>Eukaryota</taxon>
        <taxon>Viridiplantae</taxon>
        <taxon>Chlorophyta</taxon>
        <taxon>core chlorophytes</taxon>
        <taxon>Chlorophyceae</taxon>
        <taxon>CS clade</taxon>
        <taxon>Chlamydomonadales</taxon>
        <taxon>Tetrabaenaceae</taxon>
        <taxon>Tetrabaena</taxon>
    </lineage>
</organism>
<evidence type="ECO:0000259" key="2">
    <source>
        <dbReference type="PROSITE" id="PS50213"/>
    </source>
</evidence>
<dbReference type="InterPro" id="IPR036378">
    <property type="entry name" value="FAS1_dom_sf"/>
</dbReference>
<feature type="domain" description="FAS1" evidence="2">
    <location>
        <begin position="258"/>
        <end position="399"/>
    </location>
</feature>
<feature type="domain" description="FAS1" evidence="2">
    <location>
        <begin position="24"/>
        <end position="164"/>
    </location>
</feature>
<dbReference type="GO" id="GO:0005615">
    <property type="term" value="C:extracellular space"/>
    <property type="evidence" value="ECO:0007669"/>
    <property type="project" value="TreeGrafter"/>
</dbReference>
<evidence type="ECO:0000256" key="1">
    <source>
        <dbReference type="SAM" id="SignalP"/>
    </source>
</evidence>
<evidence type="ECO:0000313" key="3">
    <source>
        <dbReference type="EMBL" id="PNH08030.1"/>
    </source>
</evidence>
<dbReference type="PANTHER" id="PTHR10900:SF77">
    <property type="entry name" value="FI19380P1"/>
    <property type="match status" value="1"/>
</dbReference>
<dbReference type="InterPro" id="IPR050904">
    <property type="entry name" value="Adhesion/Biosynth-related"/>
</dbReference>
<dbReference type="PROSITE" id="PS50213">
    <property type="entry name" value="FAS1"/>
    <property type="match status" value="2"/>
</dbReference>
<name>A0A2J8A6A3_9CHLO</name>
<reference evidence="3 4" key="1">
    <citation type="journal article" date="2017" name="Mol. Biol. Evol.">
        <title>The 4-celled Tetrabaena socialis nuclear genome reveals the essential components for genetic control of cell number at the origin of multicellularity in the volvocine lineage.</title>
        <authorList>
            <person name="Featherston J."/>
            <person name="Arakaki Y."/>
            <person name="Hanschen E.R."/>
            <person name="Ferris P.J."/>
            <person name="Michod R.E."/>
            <person name="Olson B.J.S.C."/>
            <person name="Nozaki H."/>
            <person name="Durand P.M."/>
        </authorList>
    </citation>
    <scope>NUCLEOTIDE SEQUENCE [LARGE SCALE GENOMIC DNA]</scope>
    <source>
        <strain evidence="3 4">NIES-571</strain>
    </source>
</reference>
<proteinExistence type="predicted"/>
<sequence>MATKRPSGAVVFLLVGSLVATSSAQSIFEVLSSTPSLALLTAGISATGLVSTLSDPTLNVTLFAPSNEALLGVLTDLGVSLEGLLALGTSLTPVFQYHVVQTALNASEIPSGDTSLPTLAAGANLTITKSDANITVKSLGSDANVIQADLIAGGSRIHIIDRVLLPFFVSIASALSRSPALSTLLTAVQTANITAIFSDPLLTATVFAPSNLSVVLAGANVVVTPLSAITATVRIADIPIGLGPRSVVHVVDQLLLPFYSSVANAAQSSGLTTLLAVVAADGRFGAQLSDPKFVGTILAPTDAAFTALLTRMGLTAEQLLSDRATLASILELHILPGVSLKVAQLTSGPVTTLSAAPLLANITGNVVTFVAAQSTATVIAPDVSVNLDRAVVHVIDQVLCSVMGAAMLYTFTRV</sequence>
<dbReference type="Pfam" id="PF02469">
    <property type="entry name" value="Fasciclin"/>
    <property type="match status" value="2"/>
</dbReference>
<keyword evidence="1" id="KW-0732">Signal</keyword>
<feature type="chain" id="PRO_5014375356" description="FAS1 domain-containing protein" evidence="1">
    <location>
        <begin position="25"/>
        <end position="414"/>
    </location>
</feature>
<dbReference type="EMBL" id="PGGS01000149">
    <property type="protein sequence ID" value="PNH08030.1"/>
    <property type="molecule type" value="Genomic_DNA"/>
</dbReference>
<dbReference type="Gene3D" id="2.30.180.10">
    <property type="entry name" value="FAS1 domain"/>
    <property type="match status" value="2"/>
</dbReference>
<feature type="signal peptide" evidence="1">
    <location>
        <begin position="1"/>
        <end position="24"/>
    </location>
</feature>
<dbReference type="OrthoDB" id="544570at2759"/>
<gene>
    <name evidence="3" type="ORF">TSOC_005467</name>
</gene>
<dbReference type="PANTHER" id="PTHR10900">
    <property type="entry name" value="PERIOSTIN-RELATED"/>
    <property type="match status" value="1"/>
</dbReference>
<comment type="caution">
    <text evidence="3">The sequence shown here is derived from an EMBL/GenBank/DDBJ whole genome shotgun (WGS) entry which is preliminary data.</text>
</comment>
<dbReference type="InterPro" id="IPR000782">
    <property type="entry name" value="FAS1_domain"/>
</dbReference>
<dbReference type="SUPFAM" id="SSF82153">
    <property type="entry name" value="FAS1 domain"/>
    <property type="match status" value="2"/>
</dbReference>
<dbReference type="SMART" id="SM00554">
    <property type="entry name" value="FAS1"/>
    <property type="match status" value="2"/>
</dbReference>
<accession>A0A2J8A6A3</accession>
<dbReference type="Proteomes" id="UP000236333">
    <property type="component" value="Unassembled WGS sequence"/>
</dbReference>